<evidence type="ECO:0000259" key="1">
    <source>
        <dbReference type="Pfam" id="PF13482"/>
    </source>
</evidence>
<feature type="domain" description="YprB ribonuclease H-like" evidence="1">
    <location>
        <begin position="4"/>
        <end position="163"/>
    </location>
</feature>
<name>A0A1F5FJ12_9BACT</name>
<dbReference type="AlphaFoldDB" id="A0A1F5FJ12"/>
<sequence>MVEVFFDIETRKLFDQIPDREKIADLGVSIVSVYRRVLDTDLHEVEGEMKSFWEQDLPLMWPWFEGAERIIGFNSVRFDVPVLAPWYHRDLHKLPHFDLLEKVKERLGFRIKLDNLAEQTLGKGKSADGLMAVAWWNKGDEESLINLKKYCEMDVEVTRDLYDTGLKTGKLKYRDQWGQVKEFEVDFGYPKTESDEPQLVLF</sequence>
<dbReference type="EMBL" id="MFAM01000016">
    <property type="protein sequence ID" value="OGD79603.1"/>
    <property type="molecule type" value="Genomic_DNA"/>
</dbReference>
<reference evidence="2 3" key="1">
    <citation type="journal article" date="2016" name="Nat. Commun.">
        <title>Thousands of microbial genomes shed light on interconnected biogeochemical processes in an aquifer system.</title>
        <authorList>
            <person name="Anantharaman K."/>
            <person name="Brown C.T."/>
            <person name="Hug L.A."/>
            <person name="Sharon I."/>
            <person name="Castelle C.J."/>
            <person name="Probst A.J."/>
            <person name="Thomas B.C."/>
            <person name="Singh A."/>
            <person name="Wilkins M.J."/>
            <person name="Karaoz U."/>
            <person name="Brodie E.L."/>
            <person name="Williams K.H."/>
            <person name="Hubbard S.S."/>
            <person name="Banfield J.F."/>
        </authorList>
    </citation>
    <scope>NUCLEOTIDE SEQUENCE [LARGE SCALE GENOMIC DNA]</scope>
</reference>
<gene>
    <name evidence="2" type="ORF">A2368_02610</name>
</gene>
<dbReference type="InterPro" id="IPR038720">
    <property type="entry name" value="YprB_RNase_H-like_dom"/>
</dbReference>
<comment type="caution">
    <text evidence="2">The sequence shown here is derived from an EMBL/GenBank/DDBJ whole genome shotgun (WGS) entry which is preliminary data.</text>
</comment>
<dbReference type="GO" id="GO:0003676">
    <property type="term" value="F:nucleic acid binding"/>
    <property type="evidence" value="ECO:0007669"/>
    <property type="project" value="InterPro"/>
</dbReference>
<accession>A0A1F5FJ12</accession>
<evidence type="ECO:0000313" key="2">
    <source>
        <dbReference type="EMBL" id="OGD79603.1"/>
    </source>
</evidence>
<evidence type="ECO:0000313" key="3">
    <source>
        <dbReference type="Proteomes" id="UP000176682"/>
    </source>
</evidence>
<dbReference type="Pfam" id="PF13482">
    <property type="entry name" value="RNase_H_2"/>
    <property type="match status" value="1"/>
</dbReference>
<protein>
    <recommendedName>
        <fullName evidence="1">YprB ribonuclease H-like domain-containing protein</fullName>
    </recommendedName>
</protein>
<dbReference type="Proteomes" id="UP000176682">
    <property type="component" value="Unassembled WGS sequence"/>
</dbReference>
<proteinExistence type="predicted"/>
<organism evidence="2 3">
    <name type="scientific">Candidatus Collierbacteria bacterium RIFOXYB1_FULL_49_13</name>
    <dbReference type="NCBI Taxonomy" id="1817728"/>
    <lineage>
        <taxon>Bacteria</taxon>
        <taxon>Candidatus Collieribacteriota</taxon>
    </lineage>
</organism>
<dbReference type="SUPFAM" id="SSF53098">
    <property type="entry name" value="Ribonuclease H-like"/>
    <property type="match status" value="1"/>
</dbReference>
<dbReference type="InterPro" id="IPR012337">
    <property type="entry name" value="RNaseH-like_sf"/>
</dbReference>
<dbReference type="Gene3D" id="3.30.420.10">
    <property type="entry name" value="Ribonuclease H-like superfamily/Ribonuclease H"/>
    <property type="match status" value="1"/>
</dbReference>
<dbReference type="InterPro" id="IPR036397">
    <property type="entry name" value="RNaseH_sf"/>
</dbReference>